<dbReference type="Proteomes" id="UP000584642">
    <property type="component" value="Unassembled WGS sequence"/>
</dbReference>
<name>A0ABX2T5U7_9PROT</name>
<feature type="domain" description="Major facilitator superfamily (MFS) profile" evidence="7">
    <location>
        <begin position="6"/>
        <end position="398"/>
    </location>
</feature>
<feature type="transmembrane region" description="Helical" evidence="6">
    <location>
        <begin position="207"/>
        <end position="229"/>
    </location>
</feature>
<feature type="transmembrane region" description="Helical" evidence="6">
    <location>
        <begin position="304"/>
        <end position="324"/>
    </location>
</feature>
<protein>
    <submittedName>
        <fullName evidence="8">MFS transporter</fullName>
    </submittedName>
</protein>
<dbReference type="EMBL" id="JABFDB010000004">
    <property type="protein sequence ID" value="NYZ19694.1"/>
    <property type="molecule type" value="Genomic_DNA"/>
</dbReference>
<dbReference type="Gene3D" id="1.20.1250.20">
    <property type="entry name" value="MFS general substrate transporter like domains"/>
    <property type="match status" value="1"/>
</dbReference>
<feature type="transmembrane region" description="Helical" evidence="6">
    <location>
        <begin position="277"/>
        <end position="298"/>
    </location>
</feature>
<keyword evidence="4 6" id="KW-1133">Transmembrane helix</keyword>
<keyword evidence="3 6" id="KW-0812">Transmembrane</keyword>
<evidence type="ECO:0000313" key="9">
    <source>
        <dbReference type="Proteomes" id="UP000584642"/>
    </source>
</evidence>
<comment type="caution">
    <text evidence="8">The sequence shown here is derived from an EMBL/GenBank/DDBJ whole genome shotgun (WGS) entry which is preliminary data.</text>
</comment>
<evidence type="ECO:0000256" key="5">
    <source>
        <dbReference type="ARBA" id="ARBA00023136"/>
    </source>
</evidence>
<feature type="transmembrane region" description="Helical" evidence="6">
    <location>
        <begin position="376"/>
        <end position="395"/>
    </location>
</feature>
<feature type="transmembrane region" description="Helical" evidence="6">
    <location>
        <begin position="345"/>
        <end position="370"/>
    </location>
</feature>
<dbReference type="InterPro" id="IPR036259">
    <property type="entry name" value="MFS_trans_sf"/>
</dbReference>
<dbReference type="PANTHER" id="PTHR43124:SF3">
    <property type="entry name" value="CHLORAMPHENICOL EFFLUX PUMP RV0191"/>
    <property type="match status" value="1"/>
</dbReference>
<accession>A0ABX2T5U7</accession>
<keyword evidence="5 6" id="KW-0472">Membrane</keyword>
<evidence type="ECO:0000256" key="2">
    <source>
        <dbReference type="ARBA" id="ARBA00022475"/>
    </source>
</evidence>
<proteinExistence type="predicted"/>
<evidence type="ECO:0000256" key="1">
    <source>
        <dbReference type="ARBA" id="ARBA00004651"/>
    </source>
</evidence>
<feature type="transmembrane region" description="Helical" evidence="6">
    <location>
        <begin position="31"/>
        <end position="53"/>
    </location>
</feature>
<dbReference type="PANTHER" id="PTHR43124">
    <property type="entry name" value="PURINE EFFLUX PUMP PBUE"/>
    <property type="match status" value="1"/>
</dbReference>
<gene>
    <name evidence="8" type="ORF">HND93_08220</name>
</gene>
<evidence type="ECO:0000256" key="4">
    <source>
        <dbReference type="ARBA" id="ARBA00022989"/>
    </source>
</evidence>
<keyword evidence="9" id="KW-1185">Reference proteome</keyword>
<evidence type="ECO:0000313" key="8">
    <source>
        <dbReference type="EMBL" id="NYZ19694.1"/>
    </source>
</evidence>
<organism evidence="8 9">
    <name type="scientific">Azospirillum oleiclasticum</name>
    <dbReference type="NCBI Taxonomy" id="2735135"/>
    <lineage>
        <taxon>Bacteria</taxon>
        <taxon>Pseudomonadati</taxon>
        <taxon>Pseudomonadota</taxon>
        <taxon>Alphaproteobacteria</taxon>
        <taxon>Rhodospirillales</taxon>
        <taxon>Azospirillaceae</taxon>
        <taxon>Azospirillum</taxon>
    </lineage>
</organism>
<dbReference type="RefSeq" id="WP_180281466.1">
    <property type="nucleotide sequence ID" value="NZ_JABFDB010000004.1"/>
</dbReference>
<evidence type="ECO:0000256" key="3">
    <source>
        <dbReference type="ARBA" id="ARBA00022692"/>
    </source>
</evidence>
<reference evidence="8 9" key="1">
    <citation type="submission" date="2020-05" db="EMBL/GenBank/DDBJ databases">
        <title>Azospirillum oleiclasticum sp. nov, a nitrogen-fixing and heavy crude oil-emulsifying bacterium isolated from the crude oil of Yumen Oilfield.</title>
        <authorList>
            <person name="Wu D."/>
            <person name="Cai M."/>
            <person name="Zhang X."/>
        </authorList>
    </citation>
    <scope>NUCLEOTIDE SEQUENCE [LARGE SCALE GENOMIC DNA]</scope>
    <source>
        <strain evidence="8 9">ROY-1-1-2</strain>
    </source>
</reference>
<comment type="subcellular location">
    <subcellularLocation>
        <location evidence="1">Cell membrane</location>
        <topology evidence="1">Multi-pass membrane protein</topology>
    </subcellularLocation>
</comment>
<dbReference type="Pfam" id="PF07690">
    <property type="entry name" value="MFS_1"/>
    <property type="match status" value="1"/>
</dbReference>
<dbReference type="SUPFAM" id="SSF103473">
    <property type="entry name" value="MFS general substrate transporter"/>
    <property type="match status" value="1"/>
</dbReference>
<dbReference type="InterPro" id="IPR020846">
    <property type="entry name" value="MFS_dom"/>
</dbReference>
<sequence>MQRTRVFLVFSLGFFISYIFRGVNLALAPDLIAALGLSASDLGLLTSLFFVAFAGSQIPLGMLLDRFGPRRVEAALLLVAAAGSVLSALATDPATLMAGRLLVGIGVSACLMGALKALLLWFPVDRLPVVNGGLFALGGLGAVAAAAPVEWALTVTDWRGVFLGMAAATVATAVLLMALVPERQGNQPDQGIRAQLAGLARILRDPFFWRLAPPTMVQQGTFLAVQGLWAGPYLMDVEGLDRQAAANTVSLVGLAMAAGFGLTGTAARALSLRGVPLAMTSAATMAGFLVMQVVILSGLPLPLWLSWALYGFFGASGVISYATVTAQFPPHLSGRANTAMTLTMFGWAFLTQLGIGAVLDAGTAAGYAAADLHRGVWAVLAAILAATLLPLFAVARRA</sequence>
<feature type="transmembrane region" description="Helical" evidence="6">
    <location>
        <begin position="97"/>
        <end position="122"/>
    </location>
</feature>
<feature type="transmembrane region" description="Helical" evidence="6">
    <location>
        <begin position="74"/>
        <end position="91"/>
    </location>
</feature>
<feature type="transmembrane region" description="Helical" evidence="6">
    <location>
        <begin position="161"/>
        <end position="180"/>
    </location>
</feature>
<evidence type="ECO:0000256" key="6">
    <source>
        <dbReference type="SAM" id="Phobius"/>
    </source>
</evidence>
<feature type="transmembrane region" description="Helical" evidence="6">
    <location>
        <begin position="249"/>
        <end position="270"/>
    </location>
</feature>
<dbReference type="PROSITE" id="PS50850">
    <property type="entry name" value="MFS"/>
    <property type="match status" value="1"/>
</dbReference>
<dbReference type="InterPro" id="IPR050189">
    <property type="entry name" value="MFS_Efflux_Transporters"/>
</dbReference>
<feature type="transmembrane region" description="Helical" evidence="6">
    <location>
        <begin position="129"/>
        <end position="149"/>
    </location>
</feature>
<dbReference type="InterPro" id="IPR011701">
    <property type="entry name" value="MFS"/>
</dbReference>
<evidence type="ECO:0000259" key="7">
    <source>
        <dbReference type="PROSITE" id="PS50850"/>
    </source>
</evidence>
<keyword evidence="2" id="KW-1003">Cell membrane</keyword>